<protein>
    <submittedName>
        <fullName evidence="2">Uncharacterized protein</fullName>
    </submittedName>
</protein>
<feature type="transmembrane region" description="Helical" evidence="1">
    <location>
        <begin position="172"/>
        <end position="191"/>
    </location>
</feature>
<evidence type="ECO:0000313" key="3">
    <source>
        <dbReference type="Proteomes" id="UP000256964"/>
    </source>
</evidence>
<feature type="transmembrane region" description="Helical" evidence="1">
    <location>
        <begin position="50"/>
        <end position="75"/>
    </location>
</feature>
<dbReference type="AlphaFoldDB" id="A0A371CN55"/>
<reference evidence="2 3" key="1">
    <citation type="journal article" date="2018" name="Biotechnol. Biofuels">
        <title>Integrative visual omics of the white-rot fungus Polyporus brumalis exposes the biotechnological potential of its oxidative enzymes for delignifying raw plant biomass.</title>
        <authorList>
            <person name="Miyauchi S."/>
            <person name="Rancon A."/>
            <person name="Drula E."/>
            <person name="Hage H."/>
            <person name="Chaduli D."/>
            <person name="Favel A."/>
            <person name="Grisel S."/>
            <person name="Henrissat B."/>
            <person name="Herpoel-Gimbert I."/>
            <person name="Ruiz-Duenas F.J."/>
            <person name="Chevret D."/>
            <person name="Hainaut M."/>
            <person name="Lin J."/>
            <person name="Wang M."/>
            <person name="Pangilinan J."/>
            <person name="Lipzen A."/>
            <person name="Lesage-Meessen L."/>
            <person name="Navarro D."/>
            <person name="Riley R."/>
            <person name="Grigoriev I.V."/>
            <person name="Zhou S."/>
            <person name="Raouche S."/>
            <person name="Rosso M.N."/>
        </authorList>
    </citation>
    <scope>NUCLEOTIDE SEQUENCE [LARGE SCALE GENOMIC DNA]</scope>
    <source>
        <strain evidence="2 3">BRFM 1820</strain>
    </source>
</reference>
<evidence type="ECO:0000256" key="1">
    <source>
        <dbReference type="SAM" id="Phobius"/>
    </source>
</evidence>
<organism evidence="2 3">
    <name type="scientific">Lentinus brumalis</name>
    <dbReference type="NCBI Taxonomy" id="2498619"/>
    <lineage>
        <taxon>Eukaryota</taxon>
        <taxon>Fungi</taxon>
        <taxon>Dikarya</taxon>
        <taxon>Basidiomycota</taxon>
        <taxon>Agaricomycotina</taxon>
        <taxon>Agaricomycetes</taxon>
        <taxon>Polyporales</taxon>
        <taxon>Polyporaceae</taxon>
        <taxon>Lentinus</taxon>
    </lineage>
</organism>
<dbReference type="EMBL" id="KZ857504">
    <property type="protein sequence ID" value="RDX41706.1"/>
    <property type="molecule type" value="Genomic_DNA"/>
</dbReference>
<keyword evidence="3" id="KW-1185">Reference proteome</keyword>
<feature type="transmembrane region" description="Helical" evidence="1">
    <location>
        <begin position="87"/>
        <end position="112"/>
    </location>
</feature>
<feature type="transmembrane region" description="Helical" evidence="1">
    <location>
        <begin position="198"/>
        <end position="218"/>
    </location>
</feature>
<accession>A0A371CN55</accession>
<dbReference type="OrthoDB" id="3214103at2759"/>
<feature type="transmembrane region" description="Helical" evidence="1">
    <location>
        <begin position="302"/>
        <end position="321"/>
    </location>
</feature>
<dbReference type="Proteomes" id="UP000256964">
    <property type="component" value="Unassembled WGS sequence"/>
</dbReference>
<feature type="transmembrane region" description="Helical" evidence="1">
    <location>
        <begin position="256"/>
        <end position="281"/>
    </location>
</feature>
<name>A0A371CN55_9APHY</name>
<sequence length="500" mass="54714">MDPSPVYSPLYPRDATTYWTISEAALDDLEGVLGTTQAAVSLASGLHASMISMVLLSLFFGLFTVLTLVAAYVLLSRSNGIKRKATAIMLAAIIVMWLSTVTHWIATLVAAANDYSVMQDILSQSMVQIESAQNCLRFYTGSDAASSCHPQPLLTESGDTEGYNINECTGTVSLMVNVMIGDSIVWWRAWVLWPNSRVVRGVCVTMILLTMMTDAVVASDACKLLQGWVYWESMTNSGPSPASVGFKQGTVLDEDFWGILAAVFSLLTNVVATTLIAYRVWQHRRVIKLYLKGSSRRSQVERTLALLVESGLLYCVLWVFVTIYELNYMSPALNESAFANGFYYLMDGCLVPFIGMYPTLIIIVCAVDKSLYEKSADDEEEVRTASIVFNATPGLNRRRGTLSELLSASSAGDAAYVAASEDRASLAGLTLKDESSGSVPPGYSFRVASDGHAGEVQERALIREPRPCHSRKTYLHSNCTQATTGPFLSCHTQPLQMFTR</sequence>
<keyword evidence="1" id="KW-0472">Membrane</keyword>
<keyword evidence="1" id="KW-0812">Transmembrane</keyword>
<proteinExistence type="predicted"/>
<evidence type="ECO:0000313" key="2">
    <source>
        <dbReference type="EMBL" id="RDX41706.1"/>
    </source>
</evidence>
<feature type="transmembrane region" description="Helical" evidence="1">
    <location>
        <begin position="341"/>
        <end position="367"/>
    </location>
</feature>
<keyword evidence="1" id="KW-1133">Transmembrane helix</keyword>
<gene>
    <name evidence="2" type="ORF">OH76DRAFT_185043</name>
</gene>